<dbReference type="EMBL" id="MLAW01000006">
    <property type="protein sequence ID" value="OJJ26622.1"/>
    <property type="molecule type" value="Genomic_DNA"/>
</dbReference>
<sequence length="67" mass="7678">MFQPTTLSSGFNIAELVFQVCHTGELTSDNRKQLQSVLLQHSISEEERSAIDRLIYATRRGWLRIAN</sequence>
<gene>
    <name evidence="1" type="ORF">BI308_05895</name>
</gene>
<accession>A0A1L9QVH8</accession>
<dbReference type="Proteomes" id="UP000183940">
    <property type="component" value="Unassembled WGS sequence"/>
</dbReference>
<evidence type="ECO:0000313" key="1">
    <source>
        <dbReference type="EMBL" id="OJJ26622.1"/>
    </source>
</evidence>
<proteinExistence type="predicted"/>
<organism evidence="1 2">
    <name type="scientific">Roseofilum reptotaenium AO1-A</name>
    <dbReference type="NCBI Taxonomy" id="1925591"/>
    <lineage>
        <taxon>Bacteria</taxon>
        <taxon>Bacillati</taxon>
        <taxon>Cyanobacteriota</taxon>
        <taxon>Cyanophyceae</taxon>
        <taxon>Desertifilales</taxon>
        <taxon>Desertifilaceae</taxon>
        <taxon>Roseofilum</taxon>
    </lineage>
</organism>
<evidence type="ECO:0000313" key="2">
    <source>
        <dbReference type="Proteomes" id="UP000183940"/>
    </source>
</evidence>
<dbReference type="AlphaFoldDB" id="A0A1L9QVH8"/>
<name>A0A1L9QVH8_9CYAN</name>
<reference evidence="1" key="1">
    <citation type="submission" date="2016-10" db="EMBL/GenBank/DDBJ databases">
        <title>CRISPR-Cas defence system in Roseofilum reptotaenium: evidence of a bacteriophage-cyanobacterium arms race in the coral black band disease.</title>
        <authorList>
            <person name="Buerger P."/>
            <person name="Wood-Charlson E.M."/>
            <person name="Weynberg K.D."/>
            <person name="Willis B."/>
            <person name="Van Oppen M.J."/>
        </authorList>
    </citation>
    <scope>NUCLEOTIDE SEQUENCE [LARGE SCALE GENOMIC DNA]</scope>
    <source>
        <strain evidence="1">AO1-A</strain>
    </source>
</reference>
<keyword evidence="2" id="KW-1185">Reference proteome</keyword>
<protein>
    <submittedName>
        <fullName evidence="1">Uncharacterized protein</fullName>
    </submittedName>
</protein>
<comment type="caution">
    <text evidence="1">The sequence shown here is derived from an EMBL/GenBank/DDBJ whole genome shotgun (WGS) entry which is preliminary data.</text>
</comment>